<comment type="caution">
    <text evidence="19">The sequence shown here is derived from an EMBL/GenBank/DDBJ whole genome shotgun (WGS) entry which is preliminary data.</text>
</comment>
<dbReference type="InterPro" id="IPR006201">
    <property type="entry name" value="Neur_channel"/>
</dbReference>
<evidence type="ECO:0000256" key="8">
    <source>
        <dbReference type="ARBA" id="ARBA00023136"/>
    </source>
</evidence>
<feature type="domain" description="Neurotransmitter-gated ion-channel ligand-binding" evidence="17">
    <location>
        <begin position="41"/>
        <end position="250"/>
    </location>
</feature>
<dbReference type="InterPro" id="IPR006029">
    <property type="entry name" value="Neurotrans-gated_channel_TM"/>
</dbReference>
<dbReference type="Pfam" id="PF02931">
    <property type="entry name" value="Neur_chan_LBD"/>
    <property type="match status" value="1"/>
</dbReference>
<evidence type="ECO:0000256" key="4">
    <source>
        <dbReference type="ARBA" id="ARBA00022692"/>
    </source>
</evidence>
<evidence type="ECO:0000259" key="17">
    <source>
        <dbReference type="Pfam" id="PF02931"/>
    </source>
</evidence>
<feature type="region of interest" description="Disordered" evidence="16">
    <location>
        <begin position="416"/>
        <end position="472"/>
    </location>
</feature>
<feature type="transmembrane region" description="Helical" evidence="15">
    <location>
        <begin position="684"/>
        <end position="708"/>
    </location>
</feature>
<evidence type="ECO:0000256" key="1">
    <source>
        <dbReference type="ARBA" id="ARBA00009237"/>
    </source>
</evidence>
<dbReference type="InterPro" id="IPR018000">
    <property type="entry name" value="Neurotransmitter_ion_chnl_CS"/>
</dbReference>
<dbReference type="InterPro" id="IPR036734">
    <property type="entry name" value="Neur_chan_lig-bd_sf"/>
</dbReference>
<dbReference type="Proteomes" id="UP001497525">
    <property type="component" value="Unassembled WGS sequence"/>
</dbReference>
<dbReference type="Pfam" id="PF02932">
    <property type="entry name" value="Neur_chan_memb"/>
    <property type="match status" value="1"/>
</dbReference>
<evidence type="ECO:0000256" key="5">
    <source>
        <dbReference type="ARBA" id="ARBA00022989"/>
    </source>
</evidence>
<keyword evidence="4 15" id="KW-0812">Transmembrane</keyword>
<feature type="domain" description="Neurotransmitter-gated ion-channel transmembrane" evidence="18">
    <location>
        <begin position="258"/>
        <end position="317"/>
    </location>
</feature>
<evidence type="ECO:0000256" key="12">
    <source>
        <dbReference type="ARBA" id="ARBA00023286"/>
    </source>
</evidence>
<dbReference type="Gene3D" id="2.70.170.10">
    <property type="entry name" value="Neurotransmitter-gated ion-channel ligand-binding domain"/>
    <property type="match status" value="1"/>
</dbReference>
<evidence type="ECO:0000256" key="14">
    <source>
        <dbReference type="ARBA" id="ARBA00034099"/>
    </source>
</evidence>
<proteinExistence type="inferred from homology"/>
<feature type="region of interest" description="Disordered" evidence="16">
    <location>
        <begin position="598"/>
        <end position="626"/>
    </location>
</feature>
<evidence type="ECO:0000256" key="2">
    <source>
        <dbReference type="ARBA" id="ARBA00022448"/>
    </source>
</evidence>
<dbReference type="EMBL" id="CAXLJL010000083">
    <property type="protein sequence ID" value="CAL5131216.1"/>
    <property type="molecule type" value="Genomic_DNA"/>
</dbReference>
<evidence type="ECO:0000256" key="6">
    <source>
        <dbReference type="ARBA" id="ARBA00023018"/>
    </source>
</evidence>
<dbReference type="Gene3D" id="1.20.58.390">
    <property type="entry name" value="Neurotransmitter-gated ion-channel transmembrane domain"/>
    <property type="match status" value="2"/>
</dbReference>
<evidence type="ECO:0000313" key="20">
    <source>
        <dbReference type="Proteomes" id="UP001497525"/>
    </source>
</evidence>
<accession>A0AAV2T4N7</accession>
<keyword evidence="6" id="KW-0770">Synapse</keyword>
<comment type="similarity">
    <text evidence="1">Belongs to the ligand-gated ion channel (TC 1.A.9) family. Acetylcholine receptor (TC 1.A.9.1) subfamily.</text>
</comment>
<keyword evidence="8 15" id="KW-0472">Membrane</keyword>
<dbReference type="SUPFAM" id="SSF63712">
    <property type="entry name" value="Nicotinic receptor ligand binding domain-like"/>
    <property type="match status" value="1"/>
</dbReference>
<feature type="compositionally biased region" description="Pro residues" evidence="16">
    <location>
        <begin position="604"/>
        <end position="623"/>
    </location>
</feature>
<dbReference type="PROSITE" id="PS00236">
    <property type="entry name" value="NEUROTR_ION_CHANNEL"/>
    <property type="match status" value="1"/>
</dbReference>
<feature type="compositionally biased region" description="Polar residues" evidence="16">
    <location>
        <begin position="519"/>
        <end position="536"/>
    </location>
</feature>
<organism evidence="19 20">
    <name type="scientific">Calicophoron daubneyi</name>
    <name type="common">Rumen fluke</name>
    <name type="synonym">Paramphistomum daubneyi</name>
    <dbReference type="NCBI Taxonomy" id="300641"/>
    <lineage>
        <taxon>Eukaryota</taxon>
        <taxon>Metazoa</taxon>
        <taxon>Spiralia</taxon>
        <taxon>Lophotrochozoa</taxon>
        <taxon>Platyhelminthes</taxon>
        <taxon>Trematoda</taxon>
        <taxon>Digenea</taxon>
        <taxon>Plagiorchiida</taxon>
        <taxon>Pronocephalata</taxon>
        <taxon>Paramphistomoidea</taxon>
        <taxon>Paramphistomidae</taxon>
        <taxon>Calicophoron</taxon>
    </lineage>
</organism>
<feature type="region of interest" description="Disordered" evidence="16">
    <location>
        <begin position="519"/>
        <end position="585"/>
    </location>
</feature>
<evidence type="ECO:0000256" key="16">
    <source>
        <dbReference type="SAM" id="MobiDB-lite"/>
    </source>
</evidence>
<evidence type="ECO:0000256" key="10">
    <source>
        <dbReference type="ARBA" id="ARBA00023170"/>
    </source>
</evidence>
<evidence type="ECO:0000259" key="18">
    <source>
        <dbReference type="Pfam" id="PF02932"/>
    </source>
</evidence>
<evidence type="ECO:0000256" key="7">
    <source>
        <dbReference type="ARBA" id="ARBA00023065"/>
    </source>
</evidence>
<keyword evidence="13 15" id="KW-0407">Ion channel</keyword>
<evidence type="ECO:0000256" key="11">
    <source>
        <dbReference type="ARBA" id="ARBA00023180"/>
    </source>
</evidence>
<keyword evidence="9" id="KW-1015">Disulfide bond</keyword>
<evidence type="ECO:0000256" key="3">
    <source>
        <dbReference type="ARBA" id="ARBA00022475"/>
    </source>
</evidence>
<comment type="subcellular location">
    <subcellularLocation>
        <location evidence="14">Synaptic cell membrane</location>
        <topology evidence="14">Multi-pass membrane protein</topology>
    </subcellularLocation>
</comment>
<keyword evidence="2 15" id="KW-0813">Transport</keyword>
<keyword evidence="12" id="KW-1071">Ligand-gated ion channel</keyword>
<dbReference type="CDD" id="cd18997">
    <property type="entry name" value="LGIC_ECD_nAChR"/>
    <property type="match status" value="1"/>
</dbReference>
<dbReference type="SUPFAM" id="SSF90112">
    <property type="entry name" value="Neurotransmitter-gated ion-channel transmembrane pore"/>
    <property type="match status" value="1"/>
</dbReference>
<sequence length="721" mass="81904">MRVNKSYHGLPGEEFVTIETAHAGPHQKRLLGYVFNQSRWDAHNPLERPTTIEGKPVKVYLKVFLNQIMDMDEKNQVLSTILWLDMRWSDYHFKWDMQEYSNIKFLNVPPERVWRPDLILYNSASDKFDQIFPTRVIISNTGHIQWMPPGLFHSTCTIEVNYFPFDYQQCSLKFGTWSHQGDKIDLKLQCDNETDDEQECSIQNDVDLSAYLANSEWALESATVKRNVETYGGDDQKYIDLTIDVHMQRRALWYMFNIVVPCMIMSVLGLLVFTLPPEANQKIVLGVTTLLSLVALLQLVSDKLPQTSAGNSVLGEFHPFSSLTNTVKNGLSLALILQCTFIISSGIPAKFTLNYERLVQTESTLDSNYRDHRIPEANTLKLPHRPGEFHTTEEIETFVNKWLASLLHVKRKEIDDREESIRRKPPHFASSSKPPRSSFSSASDYTGRNGPKPPKQQSTGLISPDEAGWDQKSSRWSNVIDFDSEFRPNVLINTHQENGGIGQRATNQFELRGFGRVNSNFGQTPKKSQQMSTPVSQKPGYVSGTVKEADGQDPMTNTRSIGSKPRGLTNHIMSSTRDHSPRPYIGRSENIIRFSASVDSNAKSPPPTSPENPSPRPPPPPPVLSADEELDRQLKEFCEKALIIRKLKFLTKEIRYVTGRMHRGDQEQRTSKEWRFASCVLDRLFLYIFMALNLFISVGILTSAPTIIKAFTTTGAPSQPM</sequence>
<protein>
    <submittedName>
        <fullName evidence="19">Uncharacterized protein</fullName>
    </submittedName>
</protein>
<feature type="compositionally biased region" description="Low complexity" evidence="16">
    <location>
        <begin position="428"/>
        <end position="443"/>
    </location>
</feature>
<reference evidence="19" key="1">
    <citation type="submission" date="2024-06" db="EMBL/GenBank/DDBJ databases">
        <authorList>
            <person name="Liu X."/>
            <person name="Lenzi L."/>
            <person name="Haldenby T S."/>
            <person name="Uol C."/>
        </authorList>
    </citation>
    <scope>NUCLEOTIDE SEQUENCE</scope>
</reference>
<keyword evidence="5 15" id="KW-1133">Transmembrane helix</keyword>
<keyword evidence="10" id="KW-0675">Receptor</keyword>
<keyword evidence="7 15" id="KW-0406">Ion transport</keyword>
<comment type="caution">
    <text evidence="15">Lacks conserved residue(s) required for the propagation of feature annotation.</text>
</comment>
<gene>
    <name evidence="19" type="ORF">CDAUBV1_LOCUS3389</name>
</gene>
<dbReference type="FunFam" id="2.70.170.10:FF:000016">
    <property type="entry name" value="Nicotinic acetylcholine receptor subunit"/>
    <property type="match status" value="1"/>
</dbReference>
<dbReference type="PRINTS" id="PR00254">
    <property type="entry name" value="NICOTINICR"/>
</dbReference>
<dbReference type="GO" id="GO:0022848">
    <property type="term" value="F:acetylcholine-gated monoatomic cation-selective channel activity"/>
    <property type="evidence" value="ECO:0007669"/>
    <property type="project" value="InterPro"/>
</dbReference>
<dbReference type="PRINTS" id="PR00252">
    <property type="entry name" value="NRIONCHANNEL"/>
</dbReference>
<evidence type="ECO:0000256" key="13">
    <source>
        <dbReference type="ARBA" id="ARBA00023303"/>
    </source>
</evidence>
<feature type="transmembrane region" description="Helical" evidence="15">
    <location>
        <begin position="283"/>
        <end position="300"/>
    </location>
</feature>
<keyword evidence="11" id="KW-0325">Glycoprotein</keyword>
<evidence type="ECO:0000256" key="9">
    <source>
        <dbReference type="ARBA" id="ARBA00023157"/>
    </source>
</evidence>
<dbReference type="InterPro" id="IPR002394">
    <property type="entry name" value="Nicotinic_acetylcholine_rcpt"/>
</dbReference>
<evidence type="ECO:0000256" key="15">
    <source>
        <dbReference type="RuleBase" id="RU000687"/>
    </source>
</evidence>
<dbReference type="CDD" id="cd19051">
    <property type="entry name" value="LGIC_TM_cation"/>
    <property type="match status" value="1"/>
</dbReference>
<dbReference type="InterPro" id="IPR038050">
    <property type="entry name" value="Neuro_actylchol_rec"/>
</dbReference>
<feature type="transmembrane region" description="Helical" evidence="15">
    <location>
        <begin position="251"/>
        <end position="271"/>
    </location>
</feature>
<dbReference type="InterPro" id="IPR006202">
    <property type="entry name" value="Neur_chan_lig-bd"/>
</dbReference>
<dbReference type="GO" id="GO:0004888">
    <property type="term" value="F:transmembrane signaling receptor activity"/>
    <property type="evidence" value="ECO:0007669"/>
    <property type="project" value="InterPro"/>
</dbReference>
<dbReference type="GO" id="GO:0045211">
    <property type="term" value="C:postsynaptic membrane"/>
    <property type="evidence" value="ECO:0007669"/>
    <property type="project" value="InterPro"/>
</dbReference>
<name>A0AAV2T4N7_CALDB</name>
<keyword evidence="3" id="KW-1003">Cell membrane</keyword>
<dbReference type="AlphaFoldDB" id="A0AAV2T4N7"/>
<evidence type="ECO:0000313" key="19">
    <source>
        <dbReference type="EMBL" id="CAL5131216.1"/>
    </source>
</evidence>
<dbReference type="InterPro" id="IPR036719">
    <property type="entry name" value="Neuro-gated_channel_TM_sf"/>
</dbReference>
<dbReference type="PANTHER" id="PTHR18945">
    <property type="entry name" value="NEUROTRANSMITTER GATED ION CHANNEL"/>
    <property type="match status" value="1"/>
</dbReference>